<comment type="caution">
    <text evidence="5">The sequence shown here is derived from an EMBL/GenBank/DDBJ whole genome shotgun (WGS) entry which is preliminary data.</text>
</comment>
<dbReference type="InterPro" id="IPR016181">
    <property type="entry name" value="Acyl_CoA_acyltransferase"/>
</dbReference>
<keyword evidence="6" id="KW-1185">Reference proteome</keyword>
<dbReference type="PANTHER" id="PTHR43877:SF2">
    <property type="entry name" value="AMINOALKYLPHOSPHONATE N-ACETYLTRANSFERASE-RELATED"/>
    <property type="match status" value="1"/>
</dbReference>
<dbReference type="AlphaFoldDB" id="A0AB34J0Z1"/>
<gene>
    <name evidence="5" type="ORF">AB1Y20_005933</name>
</gene>
<keyword evidence="3" id="KW-0732">Signal</keyword>
<dbReference type="SUPFAM" id="SSF55729">
    <property type="entry name" value="Acyl-CoA N-acyltransferases (Nat)"/>
    <property type="match status" value="1"/>
</dbReference>
<accession>A0AB34J0Z1</accession>
<protein>
    <recommendedName>
        <fullName evidence="4">N-acetyltransferase domain-containing protein</fullName>
    </recommendedName>
</protein>
<keyword evidence="1" id="KW-0808">Transferase</keyword>
<evidence type="ECO:0000313" key="5">
    <source>
        <dbReference type="EMBL" id="KAL1511112.1"/>
    </source>
</evidence>
<dbReference type="PROSITE" id="PS51186">
    <property type="entry name" value="GNAT"/>
    <property type="match status" value="1"/>
</dbReference>
<name>A0AB34J0Z1_PRYPA</name>
<dbReference type="PANTHER" id="PTHR43877">
    <property type="entry name" value="AMINOALKYLPHOSPHONATE N-ACETYLTRANSFERASE-RELATED-RELATED"/>
    <property type="match status" value="1"/>
</dbReference>
<dbReference type="Proteomes" id="UP001515480">
    <property type="component" value="Unassembled WGS sequence"/>
</dbReference>
<dbReference type="Pfam" id="PF00583">
    <property type="entry name" value="Acetyltransf_1"/>
    <property type="match status" value="1"/>
</dbReference>
<evidence type="ECO:0000256" key="1">
    <source>
        <dbReference type="ARBA" id="ARBA00022679"/>
    </source>
</evidence>
<dbReference type="GO" id="GO:0016747">
    <property type="term" value="F:acyltransferase activity, transferring groups other than amino-acyl groups"/>
    <property type="evidence" value="ECO:0007669"/>
    <property type="project" value="InterPro"/>
</dbReference>
<keyword evidence="2" id="KW-0012">Acyltransferase</keyword>
<evidence type="ECO:0000259" key="4">
    <source>
        <dbReference type="PROSITE" id="PS51186"/>
    </source>
</evidence>
<evidence type="ECO:0000256" key="2">
    <source>
        <dbReference type="ARBA" id="ARBA00023315"/>
    </source>
</evidence>
<dbReference type="EMBL" id="JBGBPQ010000014">
    <property type="protein sequence ID" value="KAL1511112.1"/>
    <property type="molecule type" value="Genomic_DNA"/>
</dbReference>
<evidence type="ECO:0000313" key="6">
    <source>
        <dbReference type="Proteomes" id="UP001515480"/>
    </source>
</evidence>
<feature type="domain" description="N-acetyltransferase" evidence="4">
    <location>
        <begin position="57"/>
        <end position="237"/>
    </location>
</feature>
<dbReference type="InterPro" id="IPR050832">
    <property type="entry name" value="Bact_Acetyltransf"/>
</dbReference>
<sequence length="237" mass="25490">MAALLPLCLAFPSWAPAHPSLILPLLPPLACTRPPPRRAPPPLLSTPRPSPAAPRGIAIRRAAFPADFEAVCRVRAPSAFVVEDGTAGFLGRRVSLPPEEALARRVSARLGGALRDNATVLLAVDGEGGVVGTADVVELPAGASRRAFAPPLPRRCLVRNVWVCAEVRRRGVASALMREAEGEARARGAEMVTLEVNWDNAPARRLYERLGYEDLEPSQLPIPFWMRGALLLGKRLS</sequence>
<feature type="chain" id="PRO_5044199352" description="N-acetyltransferase domain-containing protein" evidence="3">
    <location>
        <begin position="18"/>
        <end position="237"/>
    </location>
</feature>
<organism evidence="5 6">
    <name type="scientific">Prymnesium parvum</name>
    <name type="common">Toxic golden alga</name>
    <dbReference type="NCBI Taxonomy" id="97485"/>
    <lineage>
        <taxon>Eukaryota</taxon>
        <taxon>Haptista</taxon>
        <taxon>Haptophyta</taxon>
        <taxon>Prymnesiophyceae</taxon>
        <taxon>Prymnesiales</taxon>
        <taxon>Prymnesiaceae</taxon>
        <taxon>Prymnesium</taxon>
    </lineage>
</organism>
<reference evidence="5 6" key="1">
    <citation type="journal article" date="2024" name="Science">
        <title>Giant polyketide synthase enzymes in the biosynthesis of giant marine polyether toxins.</title>
        <authorList>
            <person name="Fallon T.R."/>
            <person name="Shende V.V."/>
            <person name="Wierzbicki I.H."/>
            <person name="Pendleton A.L."/>
            <person name="Watervoot N.F."/>
            <person name="Auber R.P."/>
            <person name="Gonzalez D.J."/>
            <person name="Wisecaver J.H."/>
            <person name="Moore B.S."/>
        </authorList>
    </citation>
    <scope>NUCLEOTIDE SEQUENCE [LARGE SCALE GENOMIC DNA]</scope>
    <source>
        <strain evidence="5 6">12B1</strain>
    </source>
</reference>
<evidence type="ECO:0000256" key="3">
    <source>
        <dbReference type="SAM" id="SignalP"/>
    </source>
</evidence>
<dbReference type="Gene3D" id="3.40.630.30">
    <property type="match status" value="1"/>
</dbReference>
<proteinExistence type="predicted"/>
<feature type="signal peptide" evidence="3">
    <location>
        <begin position="1"/>
        <end position="17"/>
    </location>
</feature>
<dbReference type="InterPro" id="IPR000182">
    <property type="entry name" value="GNAT_dom"/>
</dbReference>
<dbReference type="CDD" id="cd04301">
    <property type="entry name" value="NAT_SF"/>
    <property type="match status" value="1"/>
</dbReference>